<dbReference type="Pfam" id="PF08379">
    <property type="entry name" value="Bact_transglu_N"/>
    <property type="match status" value="1"/>
</dbReference>
<dbReference type="Proteomes" id="UP000022611">
    <property type="component" value="Unassembled WGS sequence"/>
</dbReference>
<dbReference type="OrthoDB" id="5438043at2"/>
<dbReference type="AlphaFoldDB" id="A0A010RWP2"/>
<sequence>MKLSIRHDTTYSYTDDVCTSIQFLRLTPKNTERQHILEWHLELPRLVRSQLDPYGNILHVLTMDEPHGALVLTAYGQVEIDQALDVEHDSQSPLPFLRTSHLTKADDALTAFALQRCGTRRDRGALIDLMNGLAEHMLYSPGATAVDTTAAQAFAAGVGVCQDHTHAFLACARSLGIPARYVSGYLCTEDESHLASHAWAEAWLDDGWYSFDVTNRLARPERHLKLAVGLEYLDACPVRGMRRGGGAEHMLARVQVSSQLQVQHQ</sequence>
<feature type="domain" description="Transglutaminase-like" evidence="1">
    <location>
        <begin position="153"/>
        <end position="215"/>
    </location>
</feature>
<evidence type="ECO:0000259" key="1">
    <source>
        <dbReference type="SMART" id="SM00460"/>
    </source>
</evidence>
<dbReference type="EMBL" id="AFOY02000015">
    <property type="protein sequence ID" value="EXF93304.1"/>
    <property type="molecule type" value="Genomic_DNA"/>
</dbReference>
<dbReference type="eggNOG" id="COG1305">
    <property type="taxonomic scope" value="Bacteria"/>
</dbReference>
<proteinExistence type="predicted"/>
<dbReference type="InterPro" id="IPR013589">
    <property type="entry name" value="Bac_transglu_N"/>
</dbReference>
<organism evidence="2 3">
    <name type="scientific">Pseudomonas fluorescens HK44</name>
    <dbReference type="NCBI Taxonomy" id="1042209"/>
    <lineage>
        <taxon>Bacteria</taxon>
        <taxon>Pseudomonadati</taxon>
        <taxon>Pseudomonadota</taxon>
        <taxon>Gammaproteobacteria</taxon>
        <taxon>Pseudomonadales</taxon>
        <taxon>Pseudomonadaceae</taxon>
        <taxon>Pseudomonas</taxon>
    </lineage>
</organism>
<dbReference type="PANTHER" id="PTHR33490:SF6">
    <property type="entry name" value="SLL1049 PROTEIN"/>
    <property type="match status" value="1"/>
</dbReference>
<dbReference type="InterPro" id="IPR038765">
    <property type="entry name" value="Papain-like_cys_pep_sf"/>
</dbReference>
<dbReference type="SUPFAM" id="SSF54001">
    <property type="entry name" value="Cysteine proteinases"/>
    <property type="match status" value="1"/>
</dbReference>
<name>A0A010RWP2_PSEFL</name>
<reference evidence="2 3" key="1">
    <citation type="journal article" date="2011" name="J. Bacteriol.">
        <title>Draft genome sequence of the polycyclic aromatic hydrocarbon-degrading, genetically engineered bioluminescent bioreporter Pseudomonas fluorescens HK44.</title>
        <authorList>
            <person name="Chauhan A."/>
            <person name="Layton A.C."/>
            <person name="Williams D.E."/>
            <person name="Smartt A.E."/>
            <person name="Ripp S."/>
            <person name="Karpinets T.V."/>
            <person name="Brown S.D."/>
            <person name="Sayler G.S."/>
        </authorList>
    </citation>
    <scope>NUCLEOTIDE SEQUENCE [LARGE SCALE GENOMIC DNA]</scope>
    <source>
        <strain evidence="2 3">HK44</strain>
    </source>
</reference>
<dbReference type="SMART" id="SM00460">
    <property type="entry name" value="TGc"/>
    <property type="match status" value="1"/>
</dbReference>
<evidence type="ECO:0000313" key="2">
    <source>
        <dbReference type="EMBL" id="EXF93304.1"/>
    </source>
</evidence>
<dbReference type="HOGENOM" id="CLU_008973_1_2_6"/>
<dbReference type="PATRIC" id="fig|1042209.11.peg.3637"/>
<dbReference type="RefSeq" id="WP_019690454.1">
    <property type="nucleotide sequence ID" value="NZ_AFOY02000015.1"/>
</dbReference>
<evidence type="ECO:0000313" key="3">
    <source>
        <dbReference type="Proteomes" id="UP000022611"/>
    </source>
</evidence>
<accession>A0A010RWP2</accession>
<dbReference type="PANTHER" id="PTHR33490">
    <property type="entry name" value="BLR5614 PROTEIN-RELATED"/>
    <property type="match status" value="1"/>
</dbReference>
<protein>
    <submittedName>
        <fullName evidence="2">Transglutaminase</fullName>
    </submittedName>
</protein>
<comment type="caution">
    <text evidence="2">The sequence shown here is derived from an EMBL/GenBank/DDBJ whole genome shotgun (WGS) entry which is preliminary data.</text>
</comment>
<dbReference type="Pfam" id="PF01841">
    <property type="entry name" value="Transglut_core"/>
    <property type="match status" value="1"/>
</dbReference>
<dbReference type="Gene3D" id="3.10.620.30">
    <property type="match status" value="1"/>
</dbReference>
<gene>
    <name evidence="2" type="ORF">HK44_006320</name>
</gene>
<dbReference type="InterPro" id="IPR002931">
    <property type="entry name" value="Transglutaminase-like"/>
</dbReference>